<dbReference type="PANTHER" id="PTHR43833:SF7">
    <property type="entry name" value="KTR SYSTEM POTASSIUM UPTAKE PROTEIN C"/>
    <property type="match status" value="1"/>
</dbReference>
<dbReference type="Gene3D" id="3.40.50.720">
    <property type="entry name" value="NAD(P)-binding Rossmann-like Domain"/>
    <property type="match status" value="1"/>
</dbReference>
<gene>
    <name evidence="3" type="ORF">CH360_02225</name>
    <name evidence="4" type="ORF">CH373_02225</name>
</gene>
<dbReference type="InterPro" id="IPR050721">
    <property type="entry name" value="Trk_Ktr_HKT_K-transport"/>
</dbReference>
<dbReference type="OrthoDB" id="9776294at2"/>
<dbReference type="InterPro" id="IPR003148">
    <property type="entry name" value="RCK_N"/>
</dbReference>
<evidence type="ECO:0000313" key="6">
    <source>
        <dbReference type="Proteomes" id="UP000231990"/>
    </source>
</evidence>
<evidence type="ECO:0000259" key="2">
    <source>
        <dbReference type="PROSITE" id="PS51202"/>
    </source>
</evidence>
<dbReference type="GO" id="GO:0006813">
    <property type="term" value="P:potassium ion transport"/>
    <property type="evidence" value="ECO:0007669"/>
    <property type="project" value="InterPro"/>
</dbReference>
<evidence type="ECO:0000259" key="1">
    <source>
        <dbReference type="PROSITE" id="PS51201"/>
    </source>
</evidence>
<organism evidence="4 6">
    <name type="scientific">Leptospira perolatii</name>
    <dbReference type="NCBI Taxonomy" id="2023191"/>
    <lineage>
        <taxon>Bacteria</taxon>
        <taxon>Pseudomonadati</taxon>
        <taxon>Spirochaetota</taxon>
        <taxon>Spirochaetia</taxon>
        <taxon>Leptospirales</taxon>
        <taxon>Leptospiraceae</taxon>
        <taxon>Leptospira</taxon>
    </lineage>
</organism>
<dbReference type="Pfam" id="PF02254">
    <property type="entry name" value="TrkA_N"/>
    <property type="match status" value="1"/>
</dbReference>
<name>A0A2M9ZS75_9LEPT</name>
<keyword evidence="5" id="KW-1185">Reference proteome</keyword>
<reference evidence="5 6" key="1">
    <citation type="submission" date="2017-07" db="EMBL/GenBank/DDBJ databases">
        <title>Leptospira spp. isolated from tropical soils.</title>
        <authorList>
            <person name="Thibeaux R."/>
            <person name="Iraola G."/>
            <person name="Ferres I."/>
            <person name="Bierque E."/>
            <person name="Girault D."/>
            <person name="Soupe-Gilbert M.-E."/>
            <person name="Picardeau M."/>
            <person name="Goarant C."/>
        </authorList>
    </citation>
    <scope>NUCLEOTIDE SEQUENCE [LARGE SCALE GENOMIC DNA]</scope>
    <source>
        <strain evidence="4 6">FH1-B-B1</strain>
        <strain evidence="3 5">FH1-B-C1</strain>
    </source>
</reference>
<dbReference type="SUPFAM" id="SSF51735">
    <property type="entry name" value="NAD(P)-binding Rossmann-fold domains"/>
    <property type="match status" value="1"/>
</dbReference>
<feature type="domain" description="RCK N-terminal" evidence="1">
    <location>
        <begin position="3"/>
        <end position="119"/>
    </location>
</feature>
<comment type="caution">
    <text evidence="4">The sequence shown here is derived from an EMBL/GenBank/DDBJ whole genome shotgun (WGS) entry which is preliminary data.</text>
</comment>
<dbReference type="InterPro" id="IPR036721">
    <property type="entry name" value="RCK_C_sf"/>
</dbReference>
<sequence length="227" mass="25609">MKKKKIAVIGLGDFGIELVKRLHEDGHEVTAVDQDEVKVDKIKDECTYCVTIDSTDESELREHGLEDMDTVVIAIGDNFENLIVTADVLRRMNVKSIYARYQYDLDKRVLKMLGIENLFNPEEQAARSMAEQLGHTGVKGVTAIGEDFRMLEIILPKGMSGKTLAQCKFREEWNLNLVTVKRPKKALKKGAAIEDVLGIPQPDLILKQNDVLVLFGKQKDLEKLIEN</sequence>
<accession>A0A2M9ZS75</accession>
<dbReference type="PROSITE" id="PS51202">
    <property type="entry name" value="RCK_C"/>
    <property type="match status" value="1"/>
</dbReference>
<dbReference type="InterPro" id="IPR006037">
    <property type="entry name" value="RCK_C"/>
</dbReference>
<evidence type="ECO:0000313" key="5">
    <source>
        <dbReference type="Proteomes" id="UP000231962"/>
    </source>
</evidence>
<dbReference type="Proteomes" id="UP000231962">
    <property type="component" value="Unassembled WGS sequence"/>
</dbReference>
<dbReference type="EMBL" id="NPDY01000001">
    <property type="protein sequence ID" value="PJZ71340.1"/>
    <property type="molecule type" value="Genomic_DNA"/>
</dbReference>
<dbReference type="SUPFAM" id="SSF116726">
    <property type="entry name" value="TrkA C-terminal domain-like"/>
    <property type="match status" value="1"/>
</dbReference>
<dbReference type="InterPro" id="IPR036291">
    <property type="entry name" value="NAD(P)-bd_dom_sf"/>
</dbReference>
<feature type="domain" description="RCK C-terminal" evidence="2">
    <location>
        <begin position="138"/>
        <end position="227"/>
    </location>
</feature>
<dbReference type="GO" id="GO:0008324">
    <property type="term" value="F:monoatomic cation transmembrane transporter activity"/>
    <property type="evidence" value="ECO:0007669"/>
    <property type="project" value="InterPro"/>
</dbReference>
<dbReference type="Pfam" id="PF02080">
    <property type="entry name" value="TrkA_C"/>
    <property type="match status" value="1"/>
</dbReference>
<dbReference type="PROSITE" id="PS51201">
    <property type="entry name" value="RCK_N"/>
    <property type="match status" value="1"/>
</dbReference>
<evidence type="ECO:0000313" key="4">
    <source>
        <dbReference type="EMBL" id="PJZ74874.1"/>
    </source>
</evidence>
<protein>
    <submittedName>
        <fullName evidence="4">Potassium uptake system NAD-binding protein</fullName>
    </submittedName>
</protein>
<proteinExistence type="predicted"/>
<dbReference type="RefSeq" id="WP_100712289.1">
    <property type="nucleotide sequence ID" value="NZ_NPDY01000001.1"/>
</dbReference>
<dbReference type="AlphaFoldDB" id="A0A2M9ZS75"/>
<evidence type="ECO:0000313" key="3">
    <source>
        <dbReference type="EMBL" id="PJZ71340.1"/>
    </source>
</evidence>
<dbReference type="Gene3D" id="3.30.70.1450">
    <property type="entry name" value="Regulator of K+ conductance, C-terminal domain"/>
    <property type="match status" value="1"/>
</dbReference>
<dbReference type="PANTHER" id="PTHR43833">
    <property type="entry name" value="POTASSIUM CHANNEL PROTEIN 2-RELATED-RELATED"/>
    <property type="match status" value="1"/>
</dbReference>
<dbReference type="EMBL" id="NPDZ01000001">
    <property type="protein sequence ID" value="PJZ74874.1"/>
    <property type="molecule type" value="Genomic_DNA"/>
</dbReference>
<dbReference type="Proteomes" id="UP000231990">
    <property type="component" value="Unassembled WGS sequence"/>
</dbReference>